<dbReference type="Gene3D" id="1.20.1290.10">
    <property type="entry name" value="AhpD-like"/>
    <property type="match status" value="1"/>
</dbReference>
<dbReference type="Proteomes" id="UP000030853">
    <property type="component" value="Unassembled WGS sequence"/>
</dbReference>
<protein>
    <submittedName>
        <fullName evidence="2">Carboxymuconolactone decarboxylase</fullName>
    </submittedName>
</protein>
<feature type="domain" description="Carboxymuconolactone decarboxylase-like" evidence="1">
    <location>
        <begin position="126"/>
        <end position="190"/>
    </location>
</feature>
<dbReference type="PANTHER" id="PTHR33570:SF2">
    <property type="entry name" value="CARBOXYMUCONOLACTONE DECARBOXYLASE-LIKE DOMAIN-CONTAINING PROTEIN"/>
    <property type="match status" value="1"/>
</dbReference>
<reference evidence="2 3" key="1">
    <citation type="submission" date="2014-11" db="EMBL/GenBank/DDBJ databases">
        <title>Genome sequencing of Pantoea rodasii ND03.</title>
        <authorList>
            <person name="Muhamad Yunos N.Y."/>
            <person name="Chan K.-G."/>
        </authorList>
    </citation>
    <scope>NUCLEOTIDE SEQUENCE [LARGE SCALE GENOMIC DNA]</scope>
    <source>
        <strain evidence="2 3">ND03</strain>
    </source>
</reference>
<organism evidence="2 3">
    <name type="scientific">Pantoea rodasii</name>
    <dbReference type="NCBI Taxonomy" id="1076549"/>
    <lineage>
        <taxon>Bacteria</taxon>
        <taxon>Pseudomonadati</taxon>
        <taxon>Pseudomonadota</taxon>
        <taxon>Gammaproteobacteria</taxon>
        <taxon>Enterobacterales</taxon>
        <taxon>Erwiniaceae</taxon>
        <taxon>Pantoea</taxon>
    </lineage>
</organism>
<comment type="caution">
    <text evidence="2">The sequence shown here is derived from an EMBL/GenBank/DDBJ whole genome shotgun (WGS) entry which is preliminary data.</text>
</comment>
<dbReference type="InterPro" id="IPR052512">
    <property type="entry name" value="4CMD/NDH-1_regulator"/>
</dbReference>
<evidence type="ECO:0000259" key="1">
    <source>
        <dbReference type="Pfam" id="PF02627"/>
    </source>
</evidence>
<gene>
    <name evidence="2" type="ORF">QU24_25425</name>
</gene>
<dbReference type="PANTHER" id="PTHR33570">
    <property type="entry name" value="4-CARBOXYMUCONOLACTONE DECARBOXYLASE FAMILY PROTEIN"/>
    <property type="match status" value="1"/>
</dbReference>
<accession>A0A0B1QY30</accession>
<sequence>MQLQKQRHALTEQQKDIALIAANAAVGEMQGLRTALERGLDAGLTLSDCKEVLVQLYAYAGFPRSLNALTELMKLAETRQQQGKQDAVGNDPNPMPSAEAMLAAGTQNQTALVGAPVKGPIFEFAPAIDQYLKSHLFGDIFARDNLSWKNRELATVGALSAMSGVESQLKSHLNVSMNVGFSADQLAELVPFFEDQGQNNTAERLASALLAVRQD</sequence>
<dbReference type="InterPro" id="IPR029032">
    <property type="entry name" value="AhpD-like"/>
</dbReference>
<proteinExistence type="predicted"/>
<dbReference type="Pfam" id="PF02627">
    <property type="entry name" value="CMD"/>
    <property type="match status" value="1"/>
</dbReference>
<dbReference type="AlphaFoldDB" id="A0A0B1QY30"/>
<dbReference type="GO" id="GO:0051920">
    <property type="term" value="F:peroxiredoxin activity"/>
    <property type="evidence" value="ECO:0007669"/>
    <property type="project" value="InterPro"/>
</dbReference>
<dbReference type="EMBL" id="JTJJ01000146">
    <property type="protein sequence ID" value="KHJ65294.1"/>
    <property type="molecule type" value="Genomic_DNA"/>
</dbReference>
<evidence type="ECO:0000313" key="2">
    <source>
        <dbReference type="EMBL" id="KHJ65294.1"/>
    </source>
</evidence>
<name>A0A0B1QY30_9GAMM</name>
<evidence type="ECO:0000313" key="3">
    <source>
        <dbReference type="Proteomes" id="UP000030853"/>
    </source>
</evidence>
<dbReference type="InterPro" id="IPR003779">
    <property type="entry name" value="CMD-like"/>
</dbReference>
<dbReference type="SUPFAM" id="SSF69118">
    <property type="entry name" value="AhpD-like"/>
    <property type="match status" value="1"/>
</dbReference>